<dbReference type="RefSeq" id="WP_158104280.1">
    <property type="nucleotide sequence ID" value="NZ_JADBEG010000001.1"/>
</dbReference>
<evidence type="ECO:0000256" key="2">
    <source>
        <dbReference type="SAM" id="SignalP"/>
    </source>
</evidence>
<dbReference type="EMBL" id="JADBEG010000001">
    <property type="protein sequence ID" value="MBE1496643.1"/>
    <property type="molecule type" value="Genomic_DNA"/>
</dbReference>
<feature type="signal peptide" evidence="2">
    <location>
        <begin position="1"/>
        <end position="29"/>
    </location>
</feature>
<comment type="caution">
    <text evidence="3">The sequence shown here is derived from an EMBL/GenBank/DDBJ whole genome shotgun (WGS) entry which is preliminary data.</text>
</comment>
<dbReference type="Proteomes" id="UP000631670">
    <property type="component" value="Unassembled WGS sequence"/>
</dbReference>
<evidence type="ECO:0000313" key="3">
    <source>
        <dbReference type="EMBL" id="MBE1496643.1"/>
    </source>
</evidence>
<proteinExistence type="predicted"/>
<evidence type="ECO:0000256" key="1">
    <source>
        <dbReference type="SAM" id="MobiDB-lite"/>
    </source>
</evidence>
<accession>A0ABR9I0E0</accession>
<keyword evidence="4" id="KW-1185">Reference proteome</keyword>
<reference evidence="3 4" key="1">
    <citation type="submission" date="2020-10" db="EMBL/GenBank/DDBJ databases">
        <title>Sequencing the genomes of 1000 actinobacteria strains.</title>
        <authorList>
            <person name="Klenk H.-P."/>
        </authorList>
    </citation>
    <scope>NUCLEOTIDE SEQUENCE [LARGE SCALE GENOMIC DNA]</scope>
    <source>
        <strain evidence="3 4">DSM 44653</strain>
    </source>
</reference>
<name>A0ABR9I0E0_9PSEU</name>
<feature type="chain" id="PRO_5045873058" evidence="2">
    <location>
        <begin position="30"/>
        <end position="52"/>
    </location>
</feature>
<organism evidence="3 4">
    <name type="scientific">Amycolatopsis lexingtonensis</name>
    <dbReference type="NCBI Taxonomy" id="218822"/>
    <lineage>
        <taxon>Bacteria</taxon>
        <taxon>Bacillati</taxon>
        <taxon>Actinomycetota</taxon>
        <taxon>Actinomycetes</taxon>
        <taxon>Pseudonocardiales</taxon>
        <taxon>Pseudonocardiaceae</taxon>
        <taxon>Amycolatopsis</taxon>
    </lineage>
</organism>
<sequence>MCVHLPVSLAFKLAAVLLLAGLVSGFCLASAGQPPAATASGLPGTAVSRAAR</sequence>
<feature type="region of interest" description="Disordered" evidence="1">
    <location>
        <begin position="32"/>
        <end position="52"/>
    </location>
</feature>
<keyword evidence="2" id="KW-0732">Signal</keyword>
<evidence type="ECO:0000313" key="4">
    <source>
        <dbReference type="Proteomes" id="UP000631670"/>
    </source>
</evidence>
<protein>
    <submittedName>
        <fullName evidence="3">Uncharacterized protein</fullName>
    </submittedName>
</protein>
<gene>
    <name evidence="3" type="ORF">H4696_003743</name>
</gene>